<dbReference type="Proteomes" id="UP000663829">
    <property type="component" value="Unassembled WGS sequence"/>
</dbReference>
<protein>
    <recommendedName>
        <fullName evidence="4">NADH dehydrogenase [ubiquinone] 1 beta subcomplex subunit 6</fullName>
    </recommendedName>
</protein>
<dbReference type="PANTHER" id="PTHR21106:SF2">
    <property type="entry name" value="NADH DEHYDROGENASE [UBIQUINONE] 1 BETA SUBCOMPLEX SUBUNIT 6"/>
    <property type="match status" value="1"/>
</dbReference>
<gene>
    <name evidence="1" type="ORF">GPM918_LOCUS26063</name>
    <name evidence="2" type="ORF">SRO942_LOCUS26151</name>
</gene>
<dbReference type="GO" id="GO:0005739">
    <property type="term" value="C:mitochondrion"/>
    <property type="evidence" value="ECO:0007669"/>
    <property type="project" value="GOC"/>
</dbReference>
<dbReference type="AlphaFoldDB" id="A0A815A292"/>
<organism evidence="1 3">
    <name type="scientific">Didymodactylos carnosus</name>
    <dbReference type="NCBI Taxonomy" id="1234261"/>
    <lineage>
        <taxon>Eukaryota</taxon>
        <taxon>Metazoa</taxon>
        <taxon>Spiralia</taxon>
        <taxon>Gnathifera</taxon>
        <taxon>Rotifera</taxon>
        <taxon>Eurotatoria</taxon>
        <taxon>Bdelloidea</taxon>
        <taxon>Philodinida</taxon>
        <taxon>Philodinidae</taxon>
        <taxon>Didymodactylos</taxon>
    </lineage>
</organism>
<reference evidence="1" key="1">
    <citation type="submission" date="2021-02" db="EMBL/GenBank/DDBJ databases">
        <authorList>
            <person name="Nowell W R."/>
        </authorList>
    </citation>
    <scope>NUCLEOTIDE SEQUENCE</scope>
</reference>
<name>A0A815A292_9BILA</name>
<dbReference type="Proteomes" id="UP000681722">
    <property type="component" value="Unassembled WGS sequence"/>
</dbReference>
<dbReference type="EMBL" id="CAJNOQ010010355">
    <property type="protein sequence ID" value="CAF1249527.1"/>
    <property type="molecule type" value="Genomic_DNA"/>
</dbReference>
<proteinExistence type="predicted"/>
<sequence>ERKMVGSWEEQRFLYPKQYWEMFPIWERKFDIQPFKYERNRLPFKMNNEERLWRKQWLEDQVLHPDEPQNIPNLDKLRLNPIRYRWMRFWDGAFNKIRPIVGGYTPVLRYSIPKILVIHTMGILFTYYCLYRKQNWEYSGGASFYGYKGDWGTEAEKHLTSQDYYDRGFQARKACRYAEHKY</sequence>
<accession>A0A815A292</accession>
<dbReference type="GO" id="GO:0006120">
    <property type="term" value="P:mitochondrial electron transport, NADH to ubiquinone"/>
    <property type="evidence" value="ECO:0007669"/>
    <property type="project" value="InterPro"/>
</dbReference>
<evidence type="ECO:0000313" key="3">
    <source>
        <dbReference type="Proteomes" id="UP000663829"/>
    </source>
</evidence>
<dbReference type="Pfam" id="PF09782">
    <property type="entry name" value="NDUF_B6"/>
    <property type="match status" value="1"/>
</dbReference>
<evidence type="ECO:0008006" key="4">
    <source>
        <dbReference type="Google" id="ProtNLM"/>
    </source>
</evidence>
<keyword evidence="3" id="KW-1185">Reference proteome</keyword>
<evidence type="ECO:0000313" key="1">
    <source>
        <dbReference type="EMBL" id="CAF1249527.1"/>
    </source>
</evidence>
<comment type="caution">
    <text evidence="1">The sequence shown here is derived from an EMBL/GenBank/DDBJ whole genome shotgun (WGS) entry which is preliminary data.</text>
</comment>
<feature type="non-terminal residue" evidence="1">
    <location>
        <position position="1"/>
    </location>
</feature>
<dbReference type="OrthoDB" id="5824032at2759"/>
<dbReference type="PANTHER" id="PTHR21106">
    <property type="entry name" value="NADH DEHYDROGENASE [UBIQUINONE] 1 BETA SUBCOMPLEX SUBUNIT 6"/>
    <property type="match status" value="1"/>
</dbReference>
<evidence type="ECO:0000313" key="2">
    <source>
        <dbReference type="EMBL" id="CAF4018032.1"/>
    </source>
</evidence>
<dbReference type="InterPro" id="IPR019174">
    <property type="entry name" value="NADH_DH_b-subcmplx_su6"/>
</dbReference>
<dbReference type="EMBL" id="CAJOBC010013971">
    <property type="protein sequence ID" value="CAF4018032.1"/>
    <property type="molecule type" value="Genomic_DNA"/>
</dbReference>